<proteinExistence type="predicted"/>
<keyword evidence="2" id="KW-0808">Transferase</keyword>
<protein>
    <submittedName>
        <fullName evidence="2">tRNA delta(2)-isopentenylpyrophosphate transferase</fullName>
    </submittedName>
</protein>
<dbReference type="InterPro" id="IPR036465">
    <property type="entry name" value="vWFA_dom_sf"/>
</dbReference>
<gene>
    <name evidence="2" type="ORF">W911_13350</name>
</gene>
<dbReference type="AlphaFoldDB" id="V5SGU2"/>
<dbReference type="GO" id="GO:0016740">
    <property type="term" value="F:transferase activity"/>
    <property type="evidence" value="ECO:0007669"/>
    <property type="project" value="UniProtKB-KW"/>
</dbReference>
<organism evidence="2 3">
    <name type="scientific">Hyphomicrobium nitrativorans NL23</name>
    <dbReference type="NCBI Taxonomy" id="1029756"/>
    <lineage>
        <taxon>Bacteria</taxon>
        <taxon>Pseudomonadati</taxon>
        <taxon>Pseudomonadota</taxon>
        <taxon>Alphaproteobacteria</taxon>
        <taxon>Hyphomicrobiales</taxon>
        <taxon>Hyphomicrobiaceae</taxon>
        <taxon>Hyphomicrobium</taxon>
    </lineage>
</organism>
<dbReference type="Gene3D" id="3.40.50.410">
    <property type="entry name" value="von Willebrand factor, type A domain"/>
    <property type="match status" value="1"/>
</dbReference>
<keyword evidence="1" id="KW-0732">Signal</keyword>
<dbReference type="Proteomes" id="UP000018542">
    <property type="component" value="Chromosome"/>
</dbReference>
<feature type="chain" id="PRO_5004740638" evidence="1">
    <location>
        <begin position="26"/>
        <end position="253"/>
    </location>
</feature>
<dbReference type="EMBL" id="CP006912">
    <property type="protein sequence ID" value="AHB49174.1"/>
    <property type="molecule type" value="Genomic_DNA"/>
</dbReference>
<dbReference type="SUPFAM" id="SSF53300">
    <property type="entry name" value="vWA-like"/>
    <property type="match status" value="1"/>
</dbReference>
<reference evidence="2 3" key="1">
    <citation type="journal article" date="2014" name="Genome Announc.">
        <title>Complete Genome Sequence of Hyphomicrobium nitrativorans Strain NL23, a Denitrifying Bacterium Isolated from Biofilm of a Methanol-Fed Denitrification System Treating Seawater at the Montreal Biodome.</title>
        <authorList>
            <person name="Martineau C."/>
            <person name="Villeneuve C."/>
            <person name="Mauffrey F."/>
            <person name="Villemur R."/>
        </authorList>
    </citation>
    <scope>NUCLEOTIDE SEQUENCE [LARGE SCALE GENOMIC DNA]</scope>
    <source>
        <strain evidence="2">NL23</strain>
    </source>
</reference>
<name>V5SGU2_9HYPH</name>
<dbReference type="STRING" id="1029756.W911_13350"/>
<keyword evidence="3" id="KW-1185">Reference proteome</keyword>
<dbReference type="PATRIC" id="fig|1029756.8.peg.2779"/>
<dbReference type="InterPro" id="IPR010607">
    <property type="entry name" value="DUF1194"/>
</dbReference>
<dbReference type="HOGENOM" id="CLU_064451_1_0_5"/>
<evidence type="ECO:0000256" key="1">
    <source>
        <dbReference type="SAM" id="SignalP"/>
    </source>
</evidence>
<feature type="signal peptide" evidence="1">
    <location>
        <begin position="1"/>
        <end position="25"/>
    </location>
</feature>
<evidence type="ECO:0000313" key="2">
    <source>
        <dbReference type="EMBL" id="AHB49174.1"/>
    </source>
</evidence>
<accession>V5SGU2</accession>
<dbReference type="KEGG" id="hni:W911_13350"/>
<dbReference type="Pfam" id="PF06707">
    <property type="entry name" value="DUF1194"/>
    <property type="match status" value="1"/>
</dbReference>
<evidence type="ECO:0000313" key="3">
    <source>
        <dbReference type="Proteomes" id="UP000018542"/>
    </source>
</evidence>
<dbReference type="RefSeq" id="WP_023787997.1">
    <property type="nucleotide sequence ID" value="NC_022997.1"/>
</dbReference>
<sequence>MKKRNLRGGTWPGIALALAALTAMATLSGLRAQFADAQAYVDTALVVSVDVSNSVDAHRYKLQMEGIATALEDPEVLKAILNGPNASILFSMVTWADRPRQVIAWERISSPAEAAAVANMVRKLPRQTGEFTCVSAMLRAISDKVVSQIPAKPFRTIVDVSGDGRENCNPDEDPAAVRDELAALGVTVNGLPILEADEGDTLEQWYRENVMGGPGSFVLPADGFDDFGRAIRQKFIMEISSGVPAYKQASRRN</sequence>